<gene>
    <name evidence="1" type="ORF">J2Z19_005646</name>
</gene>
<protein>
    <submittedName>
        <fullName evidence="1">Uncharacterized protein</fullName>
    </submittedName>
</protein>
<accession>A0ACC5T497</accession>
<name>A0ACC5T497_ENSAD</name>
<evidence type="ECO:0000313" key="1">
    <source>
        <dbReference type="EMBL" id="MBP1875898.1"/>
    </source>
</evidence>
<keyword evidence="2" id="KW-1185">Reference proteome</keyword>
<dbReference type="EMBL" id="JAGGJR010000013">
    <property type="protein sequence ID" value="MBP1875898.1"/>
    <property type="molecule type" value="Genomic_DNA"/>
</dbReference>
<sequence length="865" mass="93782">MRKILSYLTIASFFSSSAFADPAILTANVNFRVGPGTGFQSMRVLPQGDEVDIKECDAEASWCAVGYSGTNGFVAGKYLNQSDSTAPAWPRVFTTDTGATITLFQPQITSWKGFRELEALLATELKSSADATPVYGVIGLSAKTVADDANENVTLTDVKATRLEFSALDRKQLADLALDVGKLIPTEPIVVSQQRLAASLGDFERLADVPDIKSDPPPIFISETPAILLQTDGAVVLAPVKGVNGLSFVVNTNWDLFKVDQSGDYFLRSDKNWLTSKTLEADWVATETVPDLISKLPESENWKEVKTALPPTRFNEDGIPRVFYSQKPAELLLFEGKPVLEPVAGTGLDWVSNTTSSVFFHRSSKNWYTLISGRWFSSASLKGPWTFATPDLPDDFRNIPDDASYSAVRASIPGTSESAMARLRASIPKLARVSTDGSLKVDVRYNGEPKFEAIEGTSLFYAVNANEQVIKVADKYFVLKDGIWFVGDTPTGPFAVARSVADEIYTIPSSSPFYNATYVRVYDTEPDAIWYGYTLGYLYTYLAWDTVVWGSGWYYPPYWDYYDDDWPYYPPPISYGFGASYNPAYGTFGRYGYAYGPERGLAFGAAYNPVTGTRFRAGAVAGPGGERGFISAYNPSTGNAMVARGGQNVYGSWGSVSVKHGGEFARISGGTTGSAGGLRWRNTEGEKGFIVGSKGGDVYAGRDGNVYRRQDGQWQKHSPDGWQPVQRPDAESVRNAAQRAASNRPQAAQRIQNRAETRPAPRRNQQVRQRAPDHLSFDRAGRQFGNQNELSRNYGRLYQQPGGNFQNFDRGSYRGGGFQGGNRGGFQGGGGRGGGPAFSGGGGGRGGGAAFRGGGGGRGGGGRGR</sequence>
<evidence type="ECO:0000313" key="2">
    <source>
        <dbReference type="Proteomes" id="UP000823773"/>
    </source>
</evidence>
<dbReference type="Proteomes" id="UP000823773">
    <property type="component" value="Unassembled WGS sequence"/>
</dbReference>
<comment type="caution">
    <text evidence="1">The sequence shown here is derived from an EMBL/GenBank/DDBJ whole genome shotgun (WGS) entry which is preliminary data.</text>
</comment>
<organism evidence="1 2">
    <name type="scientific">Ensifer adhaerens</name>
    <name type="common">Sinorhizobium morelense</name>
    <dbReference type="NCBI Taxonomy" id="106592"/>
    <lineage>
        <taxon>Bacteria</taxon>
        <taxon>Pseudomonadati</taxon>
        <taxon>Pseudomonadota</taxon>
        <taxon>Alphaproteobacteria</taxon>
        <taxon>Hyphomicrobiales</taxon>
        <taxon>Rhizobiaceae</taxon>
        <taxon>Sinorhizobium/Ensifer group</taxon>
        <taxon>Ensifer</taxon>
    </lineage>
</organism>
<reference evidence="1" key="1">
    <citation type="submission" date="2021-03" db="EMBL/GenBank/DDBJ databases">
        <title>Genomic Encyclopedia of Type Strains, Phase IV (KMG-IV): sequencing the most valuable type-strain genomes for metagenomic binning, comparative biology and taxonomic classification.</title>
        <authorList>
            <person name="Goeker M."/>
        </authorList>
    </citation>
    <scope>NUCLEOTIDE SEQUENCE</scope>
    <source>
        <strain evidence="1">DSM 18131</strain>
    </source>
</reference>
<proteinExistence type="predicted"/>